<dbReference type="Proteomes" id="UP000199820">
    <property type="component" value="Unassembled WGS sequence"/>
</dbReference>
<protein>
    <submittedName>
        <fullName evidence="2">Uncharacterized protein</fullName>
    </submittedName>
</protein>
<feature type="region of interest" description="Disordered" evidence="1">
    <location>
        <begin position="1"/>
        <end position="25"/>
    </location>
</feature>
<dbReference type="OrthoDB" id="9896625at2"/>
<organism evidence="2 3">
    <name type="scientific">[Clostridium] aminophilum</name>
    <dbReference type="NCBI Taxonomy" id="1526"/>
    <lineage>
        <taxon>Bacteria</taxon>
        <taxon>Bacillati</taxon>
        <taxon>Bacillota</taxon>
        <taxon>Clostridia</taxon>
        <taxon>Lachnospirales</taxon>
        <taxon>Lachnospiraceae</taxon>
    </lineage>
</organism>
<evidence type="ECO:0000313" key="3">
    <source>
        <dbReference type="Proteomes" id="UP000199820"/>
    </source>
</evidence>
<dbReference type="AlphaFoldDB" id="A0A1I0I8Y3"/>
<proteinExistence type="predicted"/>
<sequence>MNEQNQNPAAEPELSAQAKEAKEEIRRSMAEHGGVLRASAADLIFRRKILTIPNLIRILLDIYQETGRLPFNAEETEDWKEKMMGMVRKEAGNDPRIAQVIETAAAMTAVDPLTLPDDAEVMSAEEWDQAMRESHLRRMVTFLLLFRERGLGAATLLSTGLSAMNRWMDAFSMMDDDDVPPMEVVLMQELIDAWVSDSMKKIHVD</sequence>
<accession>A0A1I0I8Y3</accession>
<gene>
    <name evidence="2" type="ORF">SAMN04487771_10707</name>
</gene>
<reference evidence="2 3" key="1">
    <citation type="submission" date="2016-10" db="EMBL/GenBank/DDBJ databases">
        <authorList>
            <person name="de Groot N.N."/>
        </authorList>
    </citation>
    <scope>NUCLEOTIDE SEQUENCE [LARGE SCALE GENOMIC DNA]</scope>
    <source>
        <strain evidence="2 3">KH1P1</strain>
    </source>
</reference>
<keyword evidence="3" id="KW-1185">Reference proteome</keyword>
<dbReference type="STRING" id="1526.SAMN02910262_01458"/>
<evidence type="ECO:0000256" key="1">
    <source>
        <dbReference type="SAM" id="MobiDB-lite"/>
    </source>
</evidence>
<evidence type="ECO:0000313" key="2">
    <source>
        <dbReference type="EMBL" id="SET92310.1"/>
    </source>
</evidence>
<dbReference type="RefSeq" id="WP_074650514.1">
    <property type="nucleotide sequence ID" value="NZ_FOIL01000070.1"/>
</dbReference>
<name>A0A1I0I8Y3_9FIRM</name>
<dbReference type="EMBL" id="FOIL01000070">
    <property type="protein sequence ID" value="SET92310.1"/>
    <property type="molecule type" value="Genomic_DNA"/>
</dbReference>